<dbReference type="Pfam" id="PF13411">
    <property type="entry name" value="MerR_1"/>
    <property type="match status" value="1"/>
</dbReference>
<dbReference type="Gene3D" id="1.10.1660.10">
    <property type="match status" value="1"/>
</dbReference>
<dbReference type="InterPro" id="IPR009061">
    <property type="entry name" value="DNA-bd_dom_put_sf"/>
</dbReference>
<dbReference type="EMBL" id="VFPQ01000001">
    <property type="protein sequence ID" value="TQM74544.1"/>
    <property type="molecule type" value="Genomic_DNA"/>
</dbReference>
<evidence type="ECO:0000313" key="4">
    <source>
        <dbReference type="EMBL" id="TQM74544.1"/>
    </source>
</evidence>
<feature type="domain" description="HTH merR-type" evidence="3">
    <location>
        <begin position="3"/>
        <end position="71"/>
    </location>
</feature>
<protein>
    <submittedName>
        <fullName evidence="4">MerR family transcriptional regulator</fullName>
    </submittedName>
</protein>
<dbReference type="InterPro" id="IPR047057">
    <property type="entry name" value="MerR_fam"/>
</dbReference>
<dbReference type="PROSITE" id="PS00552">
    <property type="entry name" value="HTH_MERR_1"/>
    <property type="match status" value="1"/>
</dbReference>
<dbReference type="PROSITE" id="PS50937">
    <property type="entry name" value="HTH_MERR_2"/>
    <property type="match status" value="1"/>
</dbReference>
<dbReference type="GO" id="GO:0003700">
    <property type="term" value="F:DNA-binding transcription factor activity"/>
    <property type="evidence" value="ECO:0007669"/>
    <property type="project" value="InterPro"/>
</dbReference>
<evidence type="ECO:0000259" key="3">
    <source>
        <dbReference type="PROSITE" id="PS50937"/>
    </source>
</evidence>
<gene>
    <name evidence="4" type="ORF">FHX40_1222</name>
</gene>
<dbReference type="PANTHER" id="PTHR30204:SF97">
    <property type="entry name" value="MERR FAMILY REGULATORY PROTEIN"/>
    <property type="match status" value="1"/>
</dbReference>
<dbReference type="GO" id="GO:0003677">
    <property type="term" value="F:DNA binding"/>
    <property type="evidence" value="ECO:0007669"/>
    <property type="project" value="UniProtKB-KW"/>
</dbReference>
<name>A0A543IVD6_9ACTN</name>
<dbReference type="SUPFAM" id="SSF46955">
    <property type="entry name" value="Putative DNA-binding domain"/>
    <property type="match status" value="1"/>
</dbReference>
<dbReference type="OrthoDB" id="9802039at2"/>
<evidence type="ECO:0000256" key="2">
    <source>
        <dbReference type="SAM" id="MobiDB-lite"/>
    </source>
</evidence>
<dbReference type="PRINTS" id="PR00040">
    <property type="entry name" value="HTHMERR"/>
</dbReference>
<keyword evidence="5" id="KW-1185">Reference proteome</keyword>
<accession>A0A543IVD6</accession>
<feature type="region of interest" description="Disordered" evidence="2">
    <location>
        <begin position="141"/>
        <end position="160"/>
    </location>
</feature>
<comment type="caution">
    <text evidence="4">The sequence shown here is derived from an EMBL/GenBank/DDBJ whole genome shotgun (WGS) entry which is preliminary data.</text>
</comment>
<dbReference type="PANTHER" id="PTHR30204">
    <property type="entry name" value="REDOX-CYCLING DRUG-SENSING TRANSCRIPTIONAL ACTIVATOR SOXR"/>
    <property type="match status" value="1"/>
</dbReference>
<dbReference type="AlphaFoldDB" id="A0A543IVD6"/>
<dbReference type="InterPro" id="IPR000551">
    <property type="entry name" value="MerR-type_HTH_dom"/>
</dbReference>
<dbReference type="Proteomes" id="UP000319213">
    <property type="component" value="Unassembled WGS sequence"/>
</dbReference>
<dbReference type="SMART" id="SM00422">
    <property type="entry name" value="HTH_MERR"/>
    <property type="match status" value="1"/>
</dbReference>
<reference evidence="4 5" key="1">
    <citation type="submission" date="2019-06" db="EMBL/GenBank/DDBJ databases">
        <title>Sequencing the genomes of 1000 actinobacteria strains.</title>
        <authorList>
            <person name="Klenk H.-P."/>
        </authorList>
    </citation>
    <scope>NUCLEOTIDE SEQUENCE [LARGE SCALE GENOMIC DNA]</scope>
    <source>
        <strain evidence="4 5">DSM 43186</strain>
    </source>
</reference>
<feature type="compositionally biased region" description="Pro residues" evidence="2">
    <location>
        <begin position="144"/>
        <end position="153"/>
    </location>
</feature>
<organism evidence="4 5">
    <name type="scientific">Thermopolyspora flexuosa</name>
    <dbReference type="NCBI Taxonomy" id="103836"/>
    <lineage>
        <taxon>Bacteria</taxon>
        <taxon>Bacillati</taxon>
        <taxon>Actinomycetota</taxon>
        <taxon>Actinomycetes</taxon>
        <taxon>Streptosporangiales</taxon>
        <taxon>Streptosporangiaceae</taxon>
        <taxon>Thermopolyspora</taxon>
    </lineage>
</organism>
<evidence type="ECO:0000256" key="1">
    <source>
        <dbReference type="ARBA" id="ARBA00023125"/>
    </source>
</evidence>
<keyword evidence="1" id="KW-0238">DNA-binding</keyword>
<proteinExistence type="predicted"/>
<dbReference type="RefSeq" id="WP_142258702.1">
    <property type="nucleotide sequence ID" value="NZ_BMPV01000003.1"/>
</dbReference>
<sequence length="160" mass="18005">MELVPIGEAARMLGVNASALRYYEERGLVKPACRVNGRRMYGRAELRRLAFVHMARAMGFHLDAIREALDEPGERWREAIRRRIADLDELIARARRTQMFLAHALECRAEDPVQDCPTLTEVLDRQLAGESLAEIAKEHIGPAVPHPPLPAPLPEAAEPR</sequence>
<evidence type="ECO:0000313" key="5">
    <source>
        <dbReference type="Proteomes" id="UP000319213"/>
    </source>
</evidence>